<organism evidence="2">
    <name type="scientific">Oryza glumipatula</name>
    <dbReference type="NCBI Taxonomy" id="40148"/>
    <lineage>
        <taxon>Eukaryota</taxon>
        <taxon>Viridiplantae</taxon>
        <taxon>Streptophyta</taxon>
        <taxon>Embryophyta</taxon>
        <taxon>Tracheophyta</taxon>
        <taxon>Spermatophyta</taxon>
        <taxon>Magnoliopsida</taxon>
        <taxon>Liliopsida</taxon>
        <taxon>Poales</taxon>
        <taxon>Poaceae</taxon>
        <taxon>BOP clade</taxon>
        <taxon>Oryzoideae</taxon>
        <taxon>Oryzeae</taxon>
        <taxon>Oryzinae</taxon>
        <taxon>Oryza</taxon>
    </lineage>
</organism>
<dbReference type="Proteomes" id="UP000026961">
    <property type="component" value="Chromosome 1"/>
</dbReference>
<dbReference type="EnsemblPlants" id="OGLUM01G14360.1">
    <property type="protein sequence ID" value="OGLUM01G14360.1"/>
    <property type="gene ID" value="OGLUM01G14360"/>
</dbReference>
<reference evidence="2" key="3">
    <citation type="submission" date="2018-05" db="EMBL/GenBank/DDBJ databases">
        <title>OgluRS3 (Oryza glumaepatula Reference Sequence Version 3).</title>
        <authorList>
            <person name="Zhang J."/>
            <person name="Kudrna D."/>
            <person name="Lee S."/>
            <person name="Talag J."/>
            <person name="Welchert J."/>
            <person name="Wing R.A."/>
        </authorList>
    </citation>
    <scope>NUCLEOTIDE SEQUENCE [LARGE SCALE GENOMIC DNA]</scope>
</reference>
<name>A0A0D9Y7C4_9ORYZ</name>
<sequence length="158" mass="18200">MSYMDTYIYIWYKPTSLIRKQKNRRRRYRDPHDHGPTNLTPSEDRFHNMPSTYITQRYYYYHHARQSDKPNRPVHPTLSQEERRAHPAATRTGTHTIGHLSAASRADHATCMPVSSPSPARNTTSPARPTSSKPTSIHPSVQLSCPPARVRVRACPLR</sequence>
<dbReference type="Gramene" id="OGLUM01G14360.1">
    <property type="protein sequence ID" value="OGLUM01G14360.1"/>
    <property type="gene ID" value="OGLUM01G14360"/>
</dbReference>
<reference evidence="2" key="1">
    <citation type="submission" date="2013-08" db="EMBL/GenBank/DDBJ databases">
        <title>Oryza genome evolution.</title>
        <authorList>
            <person name="Wing R.A."/>
            <person name="Panaud O."/>
            <person name="Oliveira A.C."/>
        </authorList>
    </citation>
    <scope>NUCLEOTIDE SEQUENCE</scope>
</reference>
<feature type="compositionally biased region" description="Polar residues" evidence="1">
    <location>
        <begin position="113"/>
        <end position="142"/>
    </location>
</feature>
<proteinExistence type="predicted"/>
<reference evidence="2" key="2">
    <citation type="submission" date="2015-04" db="UniProtKB">
        <authorList>
            <consortium name="EnsemblPlants"/>
        </authorList>
    </citation>
    <scope>IDENTIFICATION</scope>
</reference>
<evidence type="ECO:0000313" key="3">
    <source>
        <dbReference type="Proteomes" id="UP000026961"/>
    </source>
</evidence>
<evidence type="ECO:0000313" key="2">
    <source>
        <dbReference type="EnsemblPlants" id="OGLUM01G14360.1"/>
    </source>
</evidence>
<dbReference type="AlphaFoldDB" id="A0A0D9Y7C4"/>
<feature type="region of interest" description="Disordered" evidence="1">
    <location>
        <begin position="21"/>
        <end position="48"/>
    </location>
</feature>
<feature type="region of interest" description="Disordered" evidence="1">
    <location>
        <begin position="62"/>
        <end position="142"/>
    </location>
</feature>
<protein>
    <submittedName>
        <fullName evidence="2">Uncharacterized protein</fullName>
    </submittedName>
</protein>
<accession>A0A0D9Y7C4</accession>
<keyword evidence="3" id="KW-1185">Reference proteome</keyword>
<evidence type="ECO:0000256" key="1">
    <source>
        <dbReference type="SAM" id="MobiDB-lite"/>
    </source>
</evidence>
<dbReference type="HOGENOM" id="CLU_1672009_0_0_1"/>